<sequence>MRADPVIEKRLQSLESHLKHENPVLLSAVKSFRELDRVAYRMGLLKRTQSYATLIPWWPLISVLGTFSSGKSTFINYYLDYPLQITGNQAVDDKFTVVCHGREGDVHTLPGLALDADPRFPFYQIGEEIDKVAEGEGRRIDAYLQLKTCPSEVLRGKILIDSPGFDADEQRTSILRITEHIVDLSDLVLVFFDARHPEPGAMHDTLEYLVADTIRRPDSSKFLYILNQIDTAAREDNPEEVFGAWQRALSQKGLTAGRFYTIYNPEAANPIDDESLQRRFESKRDRDLEEIRSRMEQVTTERAYRIVGALESKARDIEERVVPLLSEAIGRWRRLTLGLDAVLLLVVLTAFLVITIQAGYWEGLRFTAPWFQSLMENVNLGIAVAVVLVAILAYLHHIMRNIARRRVLKWLTAQAESSLDRVSLAGAFRKSTRFWHRPFSQTPIGWGRRARKRIARVVADTDRFVQSLNDRFADPTGKVKDTAEDSKSGSVATVRSDSEIQ</sequence>
<dbReference type="STRING" id="415747.SAMN03097708_01751"/>
<gene>
    <name evidence="4" type="ORF">SAMN03097708_01751</name>
</gene>
<dbReference type="AlphaFoldDB" id="A0A1G5QBV5"/>
<keyword evidence="2" id="KW-0812">Transmembrane</keyword>
<proteinExistence type="predicted"/>
<organism evidence="4 5">
    <name type="scientific">Thiohalomonas denitrificans</name>
    <dbReference type="NCBI Taxonomy" id="415747"/>
    <lineage>
        <taxon>Bacteria</taxon>
        <taxon>Pseudomonadati</taxon>
        <taxon>Pseudomonadota</taxon>
        <taxon>Gammaproteobacteria</taxon>
        <taxon>Thiohalomonadales</taxon>
        <taxon>Thiohalomonadaceae</taxon>
        <taxon>Thiohalomonas</taxon>
    </lineage>
</organism>
<dbReference type="EMBL" id="FMWD01000005">
    <property type="protein sequence ID" value="SCZ58970.1"/>
    <property type="molecule type" value="Genomic_DNA"/>
</dbReference>
<keyword evidence="2" id="KW-0472">Membrane</keyword>
<evidence type="ECO:0000313" key="5">
    <source>
        <dbReference type="Proteomes" id="UP000199648"/>
    </source>
</evidence>
<feature type="transmembrane region" description="Helical" evidence="2">
    <location>
        <begin position="341"/>
        <end position="360"/>
    </location>
</feature>
<reference evidence="4 5" key="1">
    <citation type="submission" date="2016-10" db="EMBL/GenBank/DDBJ databases">
        <authorList>
            <person name="de Groot N.N."/>
        </authorList>
    </citation>
    <scope>NUCLEOTIDE SEQUENCE [LARGE SCALE GENOMIC DNA]</scope>
    <source>
        <strain evidence="4 5">HLD2</strain>
    </source>
</reference>
<feature type="region of interest" description="Disordered" evidence="1">
    <location>
        <begin position="473"/>
        <end position="501"/>
    </location>
</feature>
<keyword evidence="5" id="KW-1185">Reference proteome</keyword>
<feature type="compositionally biased region" description="Basic and acidic residues" evidence="1">
    <location>
        <begin position="473"/>
        <end position="487"/>
    </location>
</feature>
<dbReference type="Gene3D" id="3.40.50.300">
    <property type="entry name" value="P-loop containing nucleotide triphosphate hydrolases"/>
    <property type="match status" value="1"/>
</dbReference>
<dbReference type="Proteomes" id="UP000199648">
    <property type="component" value="Unassembled WGS sequence"/>
</dbReference>
<evidence type="ECO:0000256" key="2">
    <source>
        <dbReference type="SAM" id="Phobius"/>
    </source>
</evidence>
<name>A0A1G5QBV5_9GAMM</name>
<evidence type="ECO:0000259" key="3">
    <source>
        <dbReference type="Pfam" id="PF00350"/>
    </source>
</evidence>
<dbReference type="InterPro" id="IPR027417">
    <property type="entry name" value="P-loop_NTPase"/>
</dbReference>
<dbReference type="RefSeq" id="WP_245688277.1">
    <property type="nucleotide sequence ID" value="NZ_FMWD01000005.1"/>
</dbReference>
<dbReference type="SUPFAM" id="SSF52540">
    <property type="entry name" value="P-loop containing nucleoside triphosphate hydrolases"/>
    <property type="match status" value="1"/>
</dbReference>
<feature type="transmembrane region" description="Helical" evidence="2">
    <location>
        <begin position="380"/>
        <end position="399"/>
    </location>
</feature>
<feature type="domain" description="Dynamin N-terminal" evidence="3">
    <location>
        <begin position="61"/>
        <end position="197"/>
    </location>
</feature>
<dbReference type="InterPro" id="IPR045063">
    <property type="entry name" value="Dynamin_N"/>
</dbReference>
<dbReference type="InterPro" id="IPR051943">
    <property type="entry name" value="TRAFAC_Dynamin-like_GTPase"/>
</dbReference>
<dbReference type="PANTHER" id="PTHR43681">
    <property type="entry name" value="TRANSMEMBRANE GTPASE FZO"/>
    <property type="match status" value="1"/>
</dbReference>
<dbReference type="PANTHER" id="PTHR43681:SF1">
    <property type="entry name" value="SARCALUMENIN"/>
    <property type="match status" value="1"/>
</dbReference>
<keyword evidence="2" id="KW-1133">Transmembrane helix</keyword>
<evidence type="ECO:0000256" key="1">
    <source>
        <dbReference type="SAM" id="MobiDB-lite"/>
    </source>
</evidence>
<dbReference type="Pfam" id="PF00350">
    <property type="entry name" value="Dynamin_N"/>
    <property type="match status" value="1"/>
</dbReference>
<accession>A0A1G5QBV5</accession>
<protein>
    <submittedName>
        <fullName evidence="4">Dynamin family protein</fullName>
    </submittedName>
</protein>
<evidence type="ECO:0000313" key="4">
    <source>
        <dbReference type="EMBL" id="SCZ58970.1"/>
    </source>
</evidence>